<evidence type="ECO:0000313" key="3">
    <source>
        <dbReference type="EMBL" id="QMS97377.1"/>
    </source>
</evidence>
<dbReference type="EMBL" id="JACEUX010000004">
    <property type="protein sequence ID" value="MBA5247798.1"/>
    <property type="molecule type" value="Genomic_DNA"/>
</dbReference>
<evidence type="ECO:0000259" key="1">
    <source>
        <dbReference type="Pfam" id="PF00144"/>
    </source>
</evidence>
<dbReference type="InterPro" id="IPR012338">
    <property type="entry name" value="Beta-lactam/transpept-like"/>
</dbReference>
<proteinExistence type="predicted"/>
<dbReference type="PROSITE" id="PS51257">
    <property type="entry name" value="PROKAR_LIPOPROTEIN"/>
    <property type="match status" value="1"/>
</dbReference>
<evidence type="ECO:0000313" key="2">
    <source>
        <dbReference type="EMBL" id="MBA5247798.1"/>
    </source>
</evidence>
<protein>
    <submittedName>
        <fullName evidence="3">Beta-lactamase family protein</fullName>
    </submittedName>
</protein>
<organism evidence="3 4">
    <name type="scientific">Marnyiella aurantia</name>
    <dbReference type="NCBI Taxonomy" id="2758037"/>
    <lineage>
        <taxon>Bacteria</taxon>
        <taxon>Pseudomonadati</taxon>
        <taxon>Bacteroidota</taxon>
        <taxon>Flavobacteriia</taxon>
        <taxon>Flavobacteriales</taxon>
        <taxon>Weeksellaceae</taxon>
        <taxon>Marnyiella</taxon>
    </lineage>
</organism>
<keyword evidence="5" id="KW-1185">Reference proteome</keyword>
<dbReference type="Pfam" id="PF00144">
    <property type="entry name" value="Beta-lactamase"/>
    <property type="match status" value="1"/>
</dbReference>
<dbReference type="RefSeq" id="WP_181887895.1">
    <property type="nucleotide sequence ID" value="NZ_CP059472.1"/>
</dbReference>
<dbReference type="Proteomes" id="UP000539710">
    <property type="component" value="Unassembled WGS sequence"/>
</dbReference>
<dbReference type="KEGG" id="cbau:H1R16_06415"/>
<feature type="domain" description="Beta-lactamase-related" evidence="1">
    <location>
        <begin position="63"/>
        <end position="336"/>
    </location>
</feature>
<sequence>MTRYFLPLLLYIFVACKSESPKPLSSGENTISVKDTVKEWEQKKMLRIQLDSVFAETNLNGIVSVYRNSQKYYERAQGFENFKTKKPLDSNSVFAIGSVSKQFAAAMIMRLEENGKLSTADKISKYLPEYRSKTFEEITIHHLLTHTSGISDLGPGLQSKPGAEFNYSNKGYRVLGEIVESASGKSYDENARELFAKAGISNTYTAEHFTGKNLAGAHTGTARNATAVQNMPRRLAHSSISTAAGGILSTASDLHRWNLALYNGKLLQPNSLKKFLAKTSEMKHPVIGPVNYGYGIMLAASPASYLHTGYVNGSPSLSIFYPDSNTSVVILSNIADMGRGKNAVFNPHKEVKRITDMIENALTEMNSTPPKKVTVNN</sequence>
<dbReference type="InterPro" id="IPR050491">
    <property type="entry name" value="AmpC-like"/>
</dbReference>
<evidence type="ECO:0000313" key="4">
    <source>
        <dbReference type="Proteomes" id="UP000515349"/>
    </source>
</evidence>
<dbReference type="PANTHER" id="PTHR46825:SF9">
    <property type="entry name" value="BETA-LACTAMASE-RELATED DOMAIN-CONTAINING PROTEIN"/>
    <property type="match status" value="1"/>
</dbReference>
<reference evidence="5" key="2">
    <citation type="submission" date="2020-07" db="EMBL/GenBank/DDBJ databases">
        <title>Flavobacterium sp. xlx-214.</title>
        <authorList>
            <person name="Yang C."/>
        </authorList>
    </citation>
    <scope>NUCLEOTIDE SEQUENCE [LARGE SCALE GENOMIC DNA]</scope>
    <source>
        <strain evidence="5">CX-624</strain>
    </source>
</reference>
<dbReference type="SUPFAM" id="SSF56601">
    <property type="entry name" value="beta-lactamase/transpeptidase-like"/>
    <property type="match status" value="1"/>
</dbReference>
<reference evidence="2" key="3">
    <citation type="submission" date="2020-07" db="EMBL/GenBank/DDBJ databases">
        <authorList>
            <person name="Yang C."/>
        </authorList>
    </citation>
    <scope>NUCLEOTIDE SEQUENCE</scope>
    <source>
        <strain evidence="2">Cx-624</strain>
    </source>
</reference>
<dbReference type="Gene3D" id="3.40.710.10">
    <property type="entry name" value="DD-peptidase/beta-lactamase superfamily"/>
    <property type="match status" value="1"/>
</dbReference>
<evidence type="ECO:0000313" key="5">
    <source>
        <dbReference type="Proteomes" id="UP000539710"/>
    </source>
</evidence>
<dbReference type="InterPro" id="IPR001466">
    <property type="entry name" value="Beta-lactam-related"/>
</dbReference>
<reference evidence="3 4" key="1">
    <citation type="submission" date="2020-07" db="EMBL/GenBank/DDBJ databases">
        <title>Chryseobacterium sp.cx-624.</title>
        <authorList>
            <person name="Yang C."/>
        </authorList>
    </citation>
    <scope>NUCLEOTIDE SEQUENCE [LARGE SCALE GENOMIC DNA]</scope>
    <source>
        <strain evidence="4">cx-624</strain>
        <strain evidence="3">Cx-624</strain>
    </source>
</reference>
<gene>
    <name evidence="3" type="ORF">H1R16_06415</name>
    <name evidence="2" type="ORF">H2507_11520</name>
</gene>
<name>A0A7D7LQC2_9FLAO</name>
<dbReference type="AlphaFoldDB" id="A0A7D7LQC2"/>
<accession>A0A7D7LQC2</accession>
<dbReference type="Proteomes" id="UP000515349">
    <property type="component" value="Chromosome"/>
</dbReference>
<dbReference type="PANTHER" id="PTHR46825">
    <property type="entry name" value="D-ALANYL-D-ALANINE-CARBOXYPEPTIDASE/ENDOPEPTIDASE AMPH"/>
    <property type="match status" value="1"/>
</dbReference>
<dbReference type="EMBL" id="CP059472">
    <property type="protein sequence ID" value="QMS97377.1"/>
    <property type="molecule type" value="Genomic_DNA"/>
</dbReference>